<evidence type="ECO:0000313" key="1">
    <source>
        <dbReference type="EMBL" id="SCF40520.1"/>
    </source>
</evidence>
<accession>A0A1C5A5M8</accession>
<dbReference type="Proteomes" id="UP000198551">
    <property type="component" value="Unassembled WGS sequence"/>
</dbReference>
<dbReference type="AlphaFoldDB" id="A0A1C5A5M8"/>
<organism evidence="1 2">
    <name type="scientific">Micromonospora marina</name>
    <dbReference type="NCBI Taxonomy" id="307120"/>
    <lineage>
        <taxon>Bacteria</taxon>
        <taxon>Bacillati</taxon>
        <taxon>Actinomycetota</taxon>
        <taxon>Actinomycetes</taxon>
        <taxon>Micromonosporales</taxon>
        <taxon>Micromonosporaceae</taxon>
        <taxon>Micromonospora</taxon>
    </lineage>
</organism>
<sequence length="106" mass="11823">MNGPLLYDLASAVMYVGGIDQADHLVEAYLESKMMTRAEVKYGLPTMLRFRWAVQADYFAHRLFTDDLTGVTSASDNEMGLENARRWLGRLGAEKPSGMHTGHKTA</sequence>
<evidence type="ECO:0000313" key="2">
    <source>
        <dbReference type="Proteomes" id="UP000198551"/>
    </source>
</evidence>
<gene>
    <name evidence="1" type="ORF">GA0070215_12470</name>
</gene>
<keyword evidence="2" id="KW-1185">Reference proteome</keyword>
<protein>
    <submittedName>
        <fullName evidence="1">Uncharacterized protein</fullName>
    </submittedName>
</protein>
<dbReference type="EMBL" id="FMCV01000024">
    <property type="protein sequence ID" value="SCF40520.1"/>
    <property type="molecule type" value="Genomic_DNA"/>
</dbReference>
<reference evidence="2" key="1">
    <citation type="submission" date="2016-06" db="EMBL/GenBank/DDBJ databases">
        <authorList>
            <person name="Varghese N."/>
        </authorList>
    </citation>
    <scope>NUCLEOTIDE SEQUENCE [LARGE SCALE GENOMIC DNA]</scope>
    <source>
        <strain evidence="2">DSM 45555</strain>
    </source>
</reference>
<name>A0A1C5A5M8_9ACTN</name>
<proteinExistence type="predicted"/>